<accession>A0A5J4R8L8</accession>
<reference evidence="1" key="1">
    <citation type="submission" date="2019-03" db="EMBL/GenBank/DDBJ databases">
        <title>Single cell metagenomics reveals metabolic interactions within the superorganism composed of flagellate Streblomastix strix and complex community of Bacteroidetes bacteria on its surface.</title>
        <authorList>
            <person name="Treitli S.C."/>
            <person name="Kolisko M."/>
            <person name="Husnik F."/>
            <person name="Keeling P."/>
            <person name="Hampl V."/>
        </authorList>
    </citation>
    <scope>NUCLEOTIDE SEQUENCE</scope>
    <source>
        <strain evidence="1">STM</strain>
    </source>
</reference>
<dbReference type="AlphaFoldDB" id="A0A5J4R8L8"/>
<protein>
    <submittedName>
        <fullName evidence="1">Uncharacterized protein</fullName>
    </submittedName>
</protein>
<dbReference type="EMBL" id="SNRY01001521">
    <property type="protein sequence ID" value="KAA6330306.1"/>
    <property type="molecule type" value="Genomic_DNA"/>
</dbReference>
<gene>
    <name evidence="1" type="ORF">EZS27_020975</name>
</gene>
<evidence type="ECO:0000313" key="1">
    <source>
        <dbReference type="EMBL" id="KAA6330306.1"/>
    </source>
</evidence>
<sequence length="77" mass="8849">MATPVRSCPTLRGKVAEEFVEETKKVYSLSELTYEGKKDFAKKIIDKAKRDAEIVRAHPKTKEGFEEMKKKGVNFAW</sequence>
<proteinExistence type="predicted"/>
<organism evidence="1">
    <name type="scientific">termite gut metagenome</name>
    <dbReference type="NCBI Taxonomy" id="433724"/>
    <lineage>
        <taxon>unclassified sequences</taxon>
        <taxon>metagenomes</taxon>
        <taxon>organismal metagenomes</taxon>
    </lineage>
</organism>
<name>A0A5J4R8L8_9ZZZZ</name>
<comment type="caution">
    <text evidence="1">The sequence shown here is derived from an EMBL/GenBank/DDBJ whole genome shotgun (WGS) entry which is preliminary data.</text>
</comment>